<proteinExistence type="predicted"/>
<feature type="compositionally biased region" description="Polar residues" evidence="1">
    <location>
        <begin position="495"/>
        <end position="507"/>
    </location>
</feature>
<feature type="compositionally biased region" description="Polar residues" evidence="1">
    <location>
        <begin position="69"/>
        <end position="82"/>
    </location>
</feature>
<evidence type="ECO:0000313" key="2">
    <source>
        <dbReference type="EMBL" id="KAK7508307.1"/>
    </source>
</evidence>
<comment type="caution">
    <text evidence="2">The sequence shown here is derived from an EMBL/GenBank/DDBJ whole genome shotgun (WGS) entry which is preliminary data.</text>
</comment>
<reference evidence="2 3" key="1">
    <citation type="journal article" date="2023" name="Sci. Data">
        <title>Genome assembly of the Korean intertidal mud-creeper Batillaria attramentaria.</title>
        <authorList>
            <person name="Patra A.K."/>
            <person name="Ho P.T."/>
            <person name="Jun S."/>
            <person name="Lee S.J."/>
            <person name="Kim Y."/>
            <person name="Won Y.J."/>
        </authorList>
    </citation>
    <scope>NUCLEOTIDE SEQUENCE [LARGE SCALE GENOMIC DNA]</scope>
    <source>
        <strain evidence="2">Wonlab-2016</strain>
    </source>
</reference>
<dbReference type="EMBL" id="JACVVK020000002">
    <property type="protein sequence ID" value="KAK7508307.1"/>
    <property type="molecule type" value="Genomic_DNA"/>
</dbReference>
<accession>A0ABD0M989</accession>
<feature type="compositionally biased region" description="Basic and acidic residues" evidence="1">
    <location>
        <begin position="53"/>
        <end position="67"/>
    </location>
</feature>
<keyword evidence="3" id="KW-1185">Reference proteome</keyword>
<organism evidence="2 3">
    <name type="scientific">Batillaria attramentaria</name>
    <dbReference type="NCBI Taxonomy" id="370345"/>
    <lineage>
        <taxon>Eukaryota</taxon>
        <taxon>Metazoa</taxon>
        <taxon>Spiralia</taxon>
        <taxon>Lophotrochozoa</taxon>
        <taxon>Mollusca</taxon>
        <taxon>Gastropoda</taxon>
        <taxon>Caenogastropoda</taxon>
        <taxon>Sorbeoconcha</taxon>
        <taxon>Cerithioidea</taxon>
        <taxon>Batillariidae</taxon>
        <taxon>Batillaria</taxon>
    </lineage>
</organism>
<feature type="region of interest" description="Disordered" evidence="1">
    <location>
        <begin position="489"/>
        <end position="511"/>
    </location>
</feature>
<evidence type="ECO:0000256" key="1">
    <source>
        <dbReference type="SAM" id="MobiDB-lite"/>
    </source>
</evidence>
<dbReference type="Proteomes" id="UP001519460">
    <property type="component" value="Unassembled WGS sequence"/>
</dbReference>
<feature type="region of interest" description="Disordered" evidence="1">
    <location>
        <begin position="349"/>
        <end position="391"/>
    </location>
</feature>
<dbReference type="AlphaFoldDB" id="A0ABD0M989"/>
<feature type="compositionally biased region" description="Polar residues" evidence="1">
    <location>
        <begin position="9"/>
        <end position="25"/>
    </location>
</feature>
<feature type="region of interest" description="Disordered" evidence="1">
    <location>
        <begin position="219"/>
        <end position="242"/>
    </location>
</feature>
<feature type="compositionally biased region" description="Low complexity" evidence="1">
    <location>
        <begin position="357"/>
        <end position="391"/>
    </location>
</feature>
<sequence length="641" mass="69515">MAQVPESVSCGTEQASGESVSSLADSESDGPGTSAEPNGVRTAPQDDPSTSAVEHRVTPLPPDDHGDSGASTSTTPSRSSGKSVFYPTFGRPPPPRPIRLPSLDRGYSTDNPGLSSDEESHQEERKTCDGTVCPCHEDDSKCPEYQLSPNDEGQIDPDVLIARLMELNLKDTVENRTVPEVGLFISDNGFYDFFRNPCALGQSDGWPLADNKRTQRTFEESNLNSPLTPPAQTVQSSPWTEKSQSLESLAVATLNEENNNGPHSRNDGTLPSIASYYKWLLSKYPDEDGPMRDELRRWTNENIRARCPATRPPKATVDSDVVSNLETLSDVGDGLVSGIRETMLRLGSLPDDQNAVGESSSTGRSSFSVGSGDRSSAAMHPNSTTTTAEVSNTTAAYASHVSLKTILMEITDAQLDESRAGLLVSSFEGGFYDLQRFASRYGLVPGPPPAWSTVDDTYRYAFDLHDNLRTGESEQPPAQERTTIAVHSQDKTAGCENTLTTPATGTFSEDEKMPEGFTADVNVSAPPCPFDVDTLSVLPDFRQVDVQVMQEPYSRFMKASDDDTSTLTRNQPDMGAAVYRHVLAVMEARQEACARSRFFTSWKKEAVPEFAPMFLAPATSWTITVPSGKQGAKNSSVSCLV</sequence>
<feature type="compositionally biased region" description="Polar residues" evidence="1">
    <location>
        <begin position="220"/>
        <end position="242"/>
    </location>
</feature>
<gene>
    <name evidence="2" type="ORF">BaRGS_00000546</name>
</gene>
<evidence type="ECO:0000313" key="3">
    <source>
        <dbReference type="Proteomes" id="UP001519460"/>
    </source>
</evidence>
<feature type="region of interest" description="Disordered" evidence="1">
    <location>
        <begin position="1"/>
        <end position="125"/>
    </location>
</feature>
<name>A0ABD0M989_9CAEN</name>
<protein>
    <submittedName>
        <fullName evidence="2">Uncharacterized protein</fullName>
    </submittedName>
</protein>